<reference evidence="1 2" key="1">
    <citation type="submission" date="2019-03" db="EMBL/GenBank/DDBJ databases">
        <title>First draft genome of Liparis tanakae, snailfish: a comprehensive survey of snailfish specific genes.</title>
        <authorList>
            <person name="Kim W."/>
            <person name="Song I."/>
            <person name="Jeong J.-H."/>
            <person name="Kim D."/>
            <person name="Kim S."/>
            <person name="Ryu S."/>
            <person name="Song J.Y."/>
            <person name="Lee S.K."/>
        </authorList>
    </citation>
    <scope>NUCLEOTIDE SEQUENCE [LARGE SCALE GENOMIC DNA]</scope>
    <source>
        <tissue evidence="1">Muscle</tissue>
    </source>
</reference>
<keyword evidence="2" id="KW-1185">Reference proteome</keyword>
<dbReference type="EMBL" id="SRLO01000035">
    <property type="protein sequence ID" value="TNN83039.1"/>
    <property type="molecule type" value="Genomic_DNA"/>
</dbReference>
<organism evidence="1 2">
    <name type="scientific">Liparis tanakae</name>
    <name type="common">Tanaka's snailfish</name>
    <dbReference type="NCBI Taxonomy" id="230148"/>
    <lineage>
        <taxon>Eukaryota</taxon>
        <taxon>Metazoa</taxon>
        <taxon>Chordata</taxon>
        <taxon>Craniata</taxon>
        <taxon>Vertebrata</taxon>
        <taxon>Euteleostomi</taxon>
        <taxon>Actinopterygii</taxon>
        <taxon>Neopterygii</taxon>
        <taxon>Teleostei</taxon>
        <taxon>Neoteleostei</taxon>
        <taxon>Acanthomorphata</taxon>
        <taxon>Eupercaria</taxon>
        <taxon>Perciformes</taxon>
        <taxon>Cottioidei</taxon>
        <taxon>Cottales</taxon>
        <taxon>Liparidae</taxon>
        <taxon>Liparis</taxon>
    </lineage>
</organism>
<accession>A0A4Z2IYI0</accession>
<proteinExistence type="predicted"/>
<name>A0A4Z2IYI0_9TELE</name>
<dbReference type="AlphaFoldDB" id="A0A4Z2IYI0"/>
<comment type="caution">
    <text evidence="1">The sequence shown here is derived from an EMBL/GenBank/DDBJ whole genome shotgun (WGS) entry which is preliminary data.</text>
</comment>
<dbReference type="Proteomes" id="UP000314294">
    <property type="component" value="Unassembled WGS sequence"/>
</dbReference>
<gene>
    <name evidence="1" type="ORF">EYF80_006646</name>
</gene>
<protein>
    <submittedName>
        <fullName evidence="1">Uncharacterized protein</fullName>
    </submittedName>
</protein>
<sequence length="290" mass="31534">MAAIGFWPKQATRDSSFTPPEIPRDPSTAFPVFRLLDIGMRVSPVRGIGTICFSGVTLNTARPTVISWGSGEEDASDTIAVLTVIIEKGIPGAEEGAWLLSGDLALDIVVMGIQDFFSLPDEGQRSTPLFSVGFFAHFCLRLFMMTCFRKFSNSVITLELPDSPLPIFSLSSCNSSSDFLKATLLSSSSSTLYRLPMLLMLILISGSNKINAKQIECKAKVGEVVALVHVVVVFAFLRVQLVDSAAVALFGEQQLTQHPTALQLSDSKYTGNELYMLWCNIYNTSAAIIC</sequence>
<evidence type="ECO:0000313" key="2">
    <source>
        <dbReference type="Proteomes" id="UP000314294"/>
    </source>
</evidence>
<evidence type="ECO:0000313" key="1">
    <source>
        <dbReference type="EMBL" id="TNN83039.1"/>
    </source>
</evidence>